<evidence type="ECO:0000259" key="2">
    <source>
        <dbReference type="Pfam" id="PF22980"/>
    </source>
</evidence>
<keyword evidence="4" id="KW-1185">Reference proteome</keyword>
<reference evidence="3 4" key="1">
    <citation type="submission" date="2016-12" db="EMBL/GenBank/DDBJ databases">
        <title>The genomes of Aspergillus section Nigri reveals drivers in fungal speciation.</title>
        <authorList>
            <consortium name="DOE Joint Genome Institute"/>
            <person name="Vesth T.C."/>
            <person name="Nybo J."/>
            <person name="Theobald S."/>
            <person name="Brandl J."/>
            <person name="Frisvad J.C."/>
            <person name="Nielsen K.F."/>
            <person name="Lyhne E.K."/>
            <person name="Kogle M.E."/>
            <person name="Kuo A."/>
            <person name="Riley R."/>
            <person name="Clum A."/>
            <person name="Nolan M."/>
            <person name="Lipzen A."/>
            <person name="Salamov A."/>
            <person name="Henrissat B."/>
            <person name="Wiebenga A."/>
            <person name="De Vries R.P."/>
            <person name="Grigoriev I.V."/>
            <person name="Mortensen U.H."/>
            <person name="Andersen M.R."/>
            <person name="Baker S.E."/>
        </authorList>
    </citation>
    <scope>NUCLEOTIDE SEQUENCE [LARGE SCALE GENOMIC DNA]</scope>
    <source>
        <strain evidence="3 4">IBT 23096</strain>
    </source>
</reference>
<accession>A0A2I2GDY1</accession>
<feature type="region of interest" description="Disordered" evidence="1">
    <location>
        <begin position="69"/>
        <end position="111"/>
    </location>
</feature>
<feature type="compositionally biased region" description="Low complexity" evidence="1">
    <location>
        <begin position="72"/>
        <end position="92"/>
    </location>
</feature>
<dbReference type="Pfam" id="PF22980">
    <property type="entry name" value="Myb_DNA-bind_8"/>
    <property type="match status" value="1"/>
</dbReference>
<dbReference type="STRING" id="1392250.A0A2I2GDY1"/>
<gene>
    <name evidence="3" type="ORF">P170DRAFT_160547</name>
</gene>
<dbReference type="RefSeq" id="XP_024706418.1">
    <property type="nucleotide sequence ID" value="XM_024842567.1"/>
</dbReference>
<dbReference type="VEuPathDB" id="FungiDB:P170DRAFT_160547"/>
<proteinExistence type="predicted"/>
<dbReference type="InterPro" id="IPR054505">
    <property type="entry name" value="Myb_DNA-bind_8"/>
</dbReference>
<organism evidence="3 4">
    <name type="scientific">Aspergillus steynii IBT 23096</name>
    <dbReference type="NCBI Taxonomy" id="1392250"/>
    <lineage>
        <taxon>Eukaryota</taxon>
        <taxon>Fungi</taxon>
        <taxon>Dikarya</taxon>
        <taxon>Ascomycota</taxon>
        <taxon>Pezizomycotina</taxon>
        <taxon>Eurotiomycetes</taxon>
        <taxon>Eurotiomycetidae</taxon>
        <taxon>Eurotiales</taxon>
        <taxon>Aspergillaceae</taxon>
        <taxon>Aspergillus</taxon>
        <taxon>Aspergillus subgen. Circumdati</taxon>
    </lineage>
</organism>
<evidence type="ECO:0000313" key="4">
    <source>
        <dbReference type="Proteomes" id="UP000234275"/>
    </source>
</evidence>
<dbReference type="GeneID" id="36550264"/>
<dbReference type="Proteomes" id="UP000234275">
    <property type="component" value="Unassembled WGS sequence"/>
</dbReference>
<comment type="caution">
    <text evidence="3">The sequence shown here is derived from an EMBL/GenBank/DDBJ whole genome shotgun (WGS) entry which is preliminary data.</text>
</comment>
<dbReference type="AlphaFoldDB" id="A0A2I2GDY1"/>
<protein>
    <recommendedName>
        <fullName evidence="2">Myb-like DNA-binding domain-containing protein</fullName>
    </recommendedName>
</protein>
<evidence type="ECO:0000313" key="3">
    <source>
        <dbReference type="EMBL" id="PLB51116.1"/>
    </source>
</evidence>
<evidence type="ECO:0000256" key="1">
    <source>
        <dbReference type="SAM" id="MobiDB-lite"/>
    </source>
</evidence>
<feature type="domain" description="Myb-like DNA-binding" evidence="2">
    <location>
        <begin position="8"/>
        <end position="54"/>
    </location>
</feature>
<dbReference type="OrthoDB" id="3944408at2759"/>
<feature type="compositionally biased region" description="Basic residues" evidence="1">
    <location>
        <begin position="93"/>
        <end position="103"/>
    </location>
</feature>
<name>A0A2I2GDY1_9EURO</name>
<sequence length="111" mass="11906">MAPASKSNESLMFLFICVSNLKDNAIDFNAVAAATNLKITAARMRYYRLKKQLEGELVDGKLDLTKAAADNSESTEAAAAPAMDSASTPAPAKKQRGAKRKKTVVKEENAD</sequence>
<dbReference type="EMBL" id="MSFO01000003">
    <property type="protein sequence ID" value="PLB51116.1"/>
    <property type="molecule type" value="Genomic_DNA"/>
</dbReference>